<feature type="signal peptide" evidence="1">
    <location>
        <begin position="1"/>
        <end position="23"/>
    </location>
</feature>
<name>A0ABR8V9H5_9BACT</name>
<evidence type="ECO:0000259" key="2">
    <source>
        <dbReference type="Pfam" id="PF16270"/>
    </source>
</evidence>
<keyword evidence="1" id="KW-0732">Signal</keyword>
<reference evidence="3 4" key="1">
    <citation type="submission" date="2020-08" db="EMBL/GenBank/DDBJ databases">
        <title>A Genomic Blueprint of the Chicken Gut Microbiome.</title>
        <authorList>
            <person name="Gilroy R."/>
            <person name="Ravi A."/>
            <person name="Getino M."/>
            <person name="Pursley I."/>
            <person name="Horton D.L."/>
            <person name="Alikhan N.-F."/>
            <person name="Baker D."/>
            <person name="Gharbi K."/>
            <person name="Hall N."/>
            <person name="Watson M."/>
            <person name="Adriaenssens E.M."/>
            <person name="Foster-Nyarko E."/>
            <person name="Jarju S."/>
            <person name="Secka A."/>
            <person name="Antonio M."/>
            <person name="Oren A."/>
            <person name="Chaudhuri R."/>
            <person name="La Ragione R.M."/>
            <person name="Hildebrand F."/>
            <person name="Pallen M.J."/>
        </authorList>
    </citation>
    <scope>NUCLEOTIDE SEQUENCE [LARGE SCALE GENOMIC DNA]</scope>
    <source>
        <strain evidence="3 4">Sa1YUN3</strain>
    </source>
</reference>
<evidence type="ECO:0000256" key="1">
    <source>
        <dbReference type="SAM" id="SignalP"/>
    </source>
</evidence>
<accession>A0ABR8V9H5</accession>
<evidence type="ECO:0000313" key="3">
    <source>
        <dbReference type="EMBL" id="MBD8001410.1"/>
    </source>
</evidence>
<dbReference type="Proteomes" id="UP000616346">
    <property type="component" value="Unassembled WGS sequence"/>
</dbReference>
<comment type="caution">
    <text evidence="3">The sequence shown here is derived from an EMBL/GenBank/DDBJ whole genome shotgun (WGS) entry which is preliminary data.</text>
</comment>
<dbReference type="RefSeq" id="WP_191709657.1">
    <property type="nucleotide sequence ID" value="NZ_JACSPQ010000001.1"/>
</dbReference>
<dbReference type="InterPro" id="IPR032575">
    <property type="entry name" value="DUF4923"/>
</dbReference>
<protein>
    <submittedName>
        <fullName evidence="3">DUF4923 family protein</fullName>
    </submittedName>
</protein>
<feature type="chain" id="PRO_5046816306" evidence="1">
    <location>
        <begin position="24"/>
        <end position="202"/>
    </location>
</feature>
<proteinExistence type="predicted"/>
<keyword evidence="4" id="KW-1185">Reference proteome</keyword>
<sequence length="202" mass="21327">MKRLFGGVLLACLLCFGVNQLPAQDLKSILSGVAKVVGNKVSGTSSSIEGTWTFVGPDCKFESDNLLAKAGGEVAAQKVEDKMSGILNTLGFKEGTTYTFNADSTYTSVVGGRTTNGTYSYNAESGELTLKTRLGIKMNMVASKGLTGDKLSLFFKADKVMSLAQSILGKVSNSSSNSAVSTANSLLKEYDGLLLGFEMKKQ</sequence>
<gene>
    <name evidence="3" type="ORF">H9626_04160</name>
</gene>
<feature type="domain" description="DUF4923" evidence="2">
    <location>
        <begin position="32"/>
        <end position="201"/>
    </location>
</feature>
<dbReference type="Pfam" id="PF16270">
    <property type="entry name" value="DUF4923"/>
    <property type="match status" value="1"/>
</dbReference>
<dbReference type="EMBL" id="JACSPQ010000001">
    <property type="protein sequence ID" value="MBD8001410.1"/>
    <property type="molecule type" value="Genomic_DNA"/>
</dbReference>
<evidence type="ECO:0000313" key="4">
    <source>
        <dbReference type="Proteomes" id="UP000616346"/>
    </source>
</evidence>
<organism evidence="3 4">
    <name type="scientific">Phocaeicola faecium</name>
    <dbReference type="NCBI Taxonomy" id="2762213"/>
    <lineage>
        <taxon>Bacteria</taxon>
        <taxon>Pseudomonadati</taxon>
        <taxon>Bacteroidota</taxon>
        <taxon>Bacteroidia</taxon>
        <taxon>Bacteroidales</taxon>
        <taxon>Bacteroidaceae</taxon>
        <taxon>Phocaeicola</taxon>
    </lineage>
</organism>